<feature type="domain" description="Condensation" evidence="1">
    <location>
        <begin position="334"/>
        <end position="424"/>
    </location>
</feature>
<name>A0ABW0AWA3_9ACTN</name>
<organism evidence="2 3">
    <name type="scientific">Streptomyces amakusaensis</name>
    <dbReference type="NCBI Taxonomy" id="67271"/>
    <lineage>
        <taxon>Bacteria</taxon>
        <taxon>Bacillati</taxon>
        <taxon>Actinomycetota</taxon>
        <taxon>Actinomycetes</taxon>
        <taxon>Kitasatosporales</taxon>
        <taxon>Streptomycetaceae</taxon>
        <taxon>Streptomyces</taxon>
    </lineage>
</organism>
<dbReference type="SUPFAM" id="SSF52777">
    <property type="entry name" value="CoA-dependent acyltransferases"/>
    <property type="match status" value="2"/>
</dbReference>
<dbReference type="InterPro" id="IPR010060">
    <property type="entry name" value="NRPS_synth"/>
</dbReference>
<dbReference type="EMBL" id="JBHSKP010000087">
    <property type="protein sequence ID" value="MFC5157079.1"/>
    <property type="molecule type" value="Genomic_DNA"/>
</dbReference>
<proteinExistence type="predicted"/>
<reference evidence="3" key="1">
    <citation type="journal article" date="2019" name="Int. J. Syst. Evol. Microbiol.">
        <title>The Global Catalogue of Microorganisms (GCM) 10K type strain sequencing project: providing services to taxonomists for standard genome sequencing and annotation.</title>
        <authorList>
            <consortium name="The Broad Institute Genomics Platform"/>
            <consortium name="The Broad Institute Genome Sequencing Center for Infectious Disease"/>
            <person name="Wu L."/>
            <person name="Ma J."/>
        </authorList>
    </citation>
    <scope>NUCLEOTIDE SEQUENCE [LARGE SCALE GENOMIC DNA]</scope>
    <source>
        <strain evidence="3">PCU 266</strain>
    </source>
</reference>
<dbReference type="NCBIfam" id="TIGR01720">
    <property type="entry name" value="NRPS-para261"/>
    <property type="match status" value="1"/>
</dbReference>
<dbReference type="Gene3D" id="3.30.559.10">
    <property type="entry name" value="Chloramphenicol acetyltransferase-like domain"/>
    <property type="match status" value="1"/>
</dbReference>
<feature type="domain" description="Condensation" evidence="1">
    <location>
        <begin position="7"/>
        <end position="219"/>
    </location>
</feature>
<feature type="non-terminal residue" evidence="2">
    <location>
        <position position="432"/>
    </location>
</feature>
<dbReference type="Proteomes" id="UP001596160">
    <property type="component" value="Unassembled WGS sequence"/>
</dbReference>
<keyword evidence="3" id="KW-1185">Reference proteome</keyword>
<dbReference type="Pfam" id="PF00668">
    <property type="entry name" value="Condensation"/>
    <property type="match status" value="2"/>
</dbReference>
<gene>
    <name evidence="2" type="ORF">ACFPRH_35745</name>
</gene>
<dbReference type="InterPro" id="IPR023213">
    <property type="entry name" value="CAT-like_dom_sf"/>
</dbReference>
<dbReference type="PANTHER" id="PTHR45398">
    <property type="match status" value="1"/>
</dbReference>
<dbReference type="Gene3D" id="3.30.559.30">
    <property type="entry name" value="Nonribosomal peptide synthetase, condensation domain"/>
    <property type="match status" value="1"/>
</dbReference>
<accession>A0ABW0AWA3</accession>
<dbReference type="InterPro" id="IPR001242">
    <property type="entry name" value="Condensation_dom"/>
</dbReference>
<comment type="caution">
    <text evidence="2">The sequence shown here is derived from an EMBL/GenBank/DDBJ whole genome shotgun (WGS) entry which is preliminary data.</text>
</comment>
<dbReference type="PANTHER" id="PTHR45398:SF1">
    <property type="entry name" value="ENZYME, PUTATIVE (JCVI)-RELATED"/>
    <property type="match status" value="1"/>
</dbReference>
<sequence>AALEPVPTSFRHWARELAEQAGSEDRLTEVAQWVDFLQGPDPLLTTEPVDLERDLQKTMRETSAHIPMAITAELLTRVPTAFHAGIDDVLLAGLTAAVAEWRDSQSIGAGSALLVDLEGHGRVPLSDADDLSRTVGWFTSSHPVRLDVGSVDLSEVREGGPAAGRVLKRVKEQVRAVPGDGLGYGVLRYLNPDAAPELAALPSAQIGFNYLGRFSVSAPATPAKGAPAGWTPPRDGVPGDDVGGEFPVLHALEVMGAVRDLPEGPELTLTLLWPEALFEESSVRALVDGWAAMLGGLVTASAEGGGHTPSDFPLVALDQARIEGLEAEVPGLVDVLPVSPLQEGLLFHALFDEQGTDVYVEQLDLGLEGPLDPVVLRASWQALLDRHASLRAGFRQLSGVDQPVQVVAREVVLPWREEDISGLAVGEREAEA</sequence>
<evidence type="ECO:0000313" key="3">
    <source>
        <dbReference type="Proteomes" id="UP001596160"/>
    </source>
</evidence>
<evidence type="ECO:0000313" key="2">
    <source>
        <dbReference type="EMBL" id="MFC5157079.1"/>
    </source>
</evidence>
<protein>
    <submittedName>
        <fullName evidence="2">Condensation domain-containing protein</fullName>
    </submittedName>
</protein>
<feature type="non-terminal residue" evidence="2">
    <location>
        <position position="1"/>
    </location>
</feature>
<evidence type="ECO:0000259" key="1">
    <source>
        <dbReference type="Pfam" id="PF00668"/>
    </source>
</evidence>
<dbReference type="RefSeq" id="WP_344486926.1">
    <property type="nucleotide sequence ID" value="NZ_BAAASB010000073.1"/>
</dbReference>